<reference evidence="1 2" key="1">
    <citation type="journal article" date="2011" name="J. Bacteriol.">
        <title>Complete genome sequence of the cellulose-degrading bacterium Cellulosilyticum lentocellum.</title>
        <authorList>
            <consortium name="US DOE Joint Genome Institute"/>
            <person name="Miller D.A."/>
            <person name="Suen G."/>
            <person name="Bruce D."/>
            <person name="Copeland A."/>
            <person name="Cheng J.F."/>
            <person name="Detter C."/>
            <person name="Goodwin L.A."/>
            <person name="Han C.S."/>
            <person name="Hauser L.J."/>
            <person name="Land M.L."/>
            <person name="Lapidus A."/>
            <person name="Lucas S."/>
            <person name="Meincke L."/>
            <person name="Pitluck S."/>
            <person name="Tapia R."/>
            <person name="Teshima H."/>
            <person name="Woyke T."/>
            <person name="Fox B.G."/>
            <person name="Angert E.R."/>
            <person name="Currie C.R."/>
        </authorList>
    </citation>
    <scope>NUCLEOTIDE SEQUENCE [LARGE SCALE GENOMIC DNA]</scope>
    <source>
        <strain evidence="2">ATCC 49066 / DSM 5427 / NCIMB 11756 / RHM5</strain>
    </source>
</reference>
<dbReference type="AlphaFoldDB" id="F2JJ42"/>
<evidence type="ECO:0000313" key="2">
    <source>
        <dbReference type="Proteomes" id="UP000008467"/>
    </source>
</evidence>
<proteinExistence type="predicted"/>
<dbReference type="Proteomes" id="UP000008467">
    <property type="component" value="Chromosome"/>
</dbReference>
<dbReference type="EMBL" id="CP002582">
    <property type="protein sequence ID" value="ADZ83201.1"/>
    <property type="molecule type" value="Genomic_DNA"/>
</dbReference>
<accession>F2JJ42</accession>
<keyword evidence="2" id="KW-1185">Reference proteome</keyword>
<protein>
    <submittedName>
        <fullName evidence="1">Uncharacterized protein</fullName>
    </submittedName>
</protein>
<dbReference type="RefSeq" id="WP_013656499.1">
    <property type="nucleotide sequence ID" value="NC_015275.1"/>
</dbReference>
<sequence>MVRGFYSLNALRRKAKEIGYSIKQSEDAALYILIENESGSKSLPLELNEVEKMVLELYKSSKENLK</sequence>
<dbReference type="KEGG" id="cle:Clole_1475"/>
<gene>
    <name evidence="1" type="ordered locus">Clole_1475</name>
</gene>
<dbReference type="STRING" id="642492.Clole_1475"/>
<organism evidence="1 2">
    <name type="scientific">Cellulosilyticum lentocellum (strain ATCC 49066 / DSM 5427 / NCIMB 11756 / RHM5)</name>
    <name type="common">Clostridium lentocellum</name>
    <dbReference type="NCBI Taxonomy" id="642492"/>
    <lineage>
        <taxon>Bacteria</taxon>
        <taxon>Bacillati</taxon>
        <taxon>Bacillota</taxon>
        <taxon>Clostridia</taxon>
        <taxon>Lachnospirales</taxon>
        <taxon>Cellulosilyticaceae</taxon>
        <taxon>Cellulosilyticum</taxon>
    </lineage>
</organism>
<dbReference type="HOGENOM" id="CLU_2823226_0_0_9"/>
<name>F2JJ42_CELLD</name>
<evidence type="ECO:0000313" key="1">
    <source>
        <dbReference type="EMBL" id="ADZ83201.1"/>
    </source>
</evidence>